<comment type="caution">
    <text evidence="6">The sequence shown here is derived from an EMBL/GenBank/DDBJ whole genome shotgun (WGS) entry which is preliminary data.</text>
</comment>
<evidence type="ECO:0000256" key="3">
    <source>
        <dbReference type="ARBA" id="ARBA00022691"/>
    </source>
</evidence>
<evidence type="ECO:0000256" key="1">
    <source>
        <dbReference type="ARBA" id="ARBA00022603"/>
    </source>
</evidence>
<feature type="domain" description="Methyltransferase" evidence="5">
    <location>
        <begin position="56"/>
        <end position="153"/>
    </location>
</feature>
<proteinExistence type="predicted"/>
<name>A0AA41R5J3_9BACT</name>
<dbReference type="AlphaFoldDB" id="A0AA41R5J3"/>
<dbReference type="PANTHER" id="PTHR43464:SF19">
    <property type="entry name" value="UBIQUINONE BIOSYNTHESIS O-METHYLTRANSFERASE, MITOCHONDRIAL"/>
    <property type="match status" value="1"/>
</dbReference>
<organism evidence="6 7">
    <name type="scientific">Desulfatitalea alkaliphila</name>
    <dbReference type="NCBI Taxonomy" id="2929485"/>
    <lineage>
        <taxon>Bacteria</taxon>
        <taxon>Pseudomonadati</taxon>
        <taxon>Thermodesulfobacteriota</taxon>
        <taxon>Desulfobacteria</taxon>
        <taxon>Desulfobacterales</taxon>
        <taxon>Desulfosarcinaceae</taxon>
        <taxon>Desulfatitalea</taxon>
    </lineage>
</organism>
<dbReference type="Gene3D" id="1.10.510.10">
    <property type="entry name" value="Transferase(Phosphotransferase) domain 1"/>
    <property type="match status" value="1"/>
</dbReference>
<dbReference type="GO" id="GO:0008168">
    <property type="term" value="F:methyltransferase activity"/>
    <property type="evidence" value="ECO:0007669"/>
    <property type="project" value="UniProtKB-KW"/>
</dbReference>
<dbReference type="Pfam" id="PF13649">
    <property type="entry name" value="Methyltransf_25"/>
    <property type="match status" value="1"/>
</dbReference>
<keyword evidence="4" id="KW-0175">Coiled coil</keyword>
<dbReference type="GO" id="GO:0004672">
    <property type="term" value="F:protein kinase activity"/>
    <property type="evidence" value="ECO:0007669"/>
    <property type="project" value="InterPro"/>
</dbReference>
<dbReference type="InterPro" id="IPR008266">
    <property type="entry name" value="Tyr_kinase_AS"/>
</dbReference>
<dbReference type="Gene3D" id="3.40.50.150">
    <property type="entry name" value="Vaccinia Virus protein VP39"/>
    <property type="match status" value="1"/>
</dbReference>
<dbReference type="Proteomes" id="UP001165427">
    <property type="component" value="Unassembled WGS sequence"/>
</dbReference>
<dbReference type="InterPro" id="IPR011009">
    <property type="entry name" value="Kinase-like_dom_sf"/>
</dbReference>
<dbReference type="PROSITE" id="PS00109">
    <property type="entry name" value="PROTEIN_KINASE_TYR"/>
    <property type="match status" value="1"/>
</dbReference>
<accession>A0AA41R5J3</accession>
<keyword evidence="3" id="KW-0949">S-adenosyl-L-methionine</keyword>
<dbReference type="GO" id="GO:0032259">
    <property type="term" value="P:methylation"/>
    <property type="evidence" value="ECO:0007669"/>
    <property type="project" value="UniProtKB-KW"/>
</dbReference>
<evidence type="ECO:0000313" key="6">
    <source>
        <dbReference type="EMBL" id="MCJ8501251.1"/>
    </source>
</evidence>
<gene>
    <name evidence="6" type="ORF">MRX98_11760</name>
</gene>
<keyword evidence="7" id="KW-1185">Reference proteome</keyword>
<dbReference type="SUPFAM" id="SSF53335">
    <property type="entry name" value="S-adenosyl-L-methionine-dependent methyltransferases"/>
    <property type="match status" value="1"/>
</dbReference>
<dbReference type="InterPro" id="IPR029063">
    <property type="entry name" value="SAM-dependent_MTases_sf"/>
</dbReference>
<keyword evidence="2" id="KW-0808">Transferase</keyword>
<evidence type="ECO:0000256" key="4">
    <source>
        <dbReference type="SAM" id="Coils"/>
    </source>
</evidence>
<feature type="coiled-coil region" evidence="4">
    <location>
        <begin position="536"/>
        <end position="707"/>
    </location>
</feature>
<sequence length="874" mass="100481">MNPLTVLVKELPEVYQPIYGHPELSEAVARPCTDRLATIISVYDALQKVVDRPLKVLDLGCAQGFFSLSLAARGATVHGVDYLDKNIAICNAVAVENPDMKVTFEIGRVENVLGRIEKDQYDLVLGLSVFHHIIHESGVDAAKNLIHQTLDKAGAMILELALREEPLYWGPSQPEDPRSLLEGCAFVHELARHETHLAPIKRPLCIASNLCWVLGGYADRFDEWTTDPHFMARGAHAGSRRYYFSDNKILKFYNFQHRLGPKNRAEFGRETFFLTNPPPCFPTSQCIVSGSNESEGWVVIARDEGKLLLDLIREGAHYDPISILRDILDQLAALEAENLYHDDVRTWNILIAQNGNASLIDYGSISSIAQDCVWPENLFLSFFIFVRELTTGVVDDPDPLRTVSISPFTLPQPFQGWAALLWQRPLKEWCFKLMRDTLDAIPIRENETQPPESSDIWFKAIEEALQAQKLYMQHLKHRLDEGEHRVGATVQASMETYAREITTLSQSISHIGNSLRDRFSLAEHLEKQVAWSKDQFSRMENRLLQTETRAAELEQRAIAAETRERETEQQAKSEIKNLLTEKQKIEDILVNSNAKIRKLEREFAELNENIGVLKEERDVLKKEASKNRETIVRLESSLEETNRELQLSIGRVDEARINQESLQEQLLKLQEDHRASLDNTHSWYVKAQEKEAQVQTLQAQLTASLEASNHWRVLATSHEERVQAILQSNSWRITWPLRILTAGLRWFCRIPIRFFKAIARQLLRVTMRRIFNKPYLRNWLNRRLSGYPLIHAHLKLFACNQGLVAHDNSCHISERDCFSDNKFVDAPKDAFTTQVENSYFEENERLLNIQNFTPRTRRIYNDLKIAIERNGEVR</sequence>
<evidence type="ECO:0000256" key="2">
    <source>
        <dbReference type="ARBA" id="ARBA00022679"/>
    </source>
</evidence>
<dbReference type="InterPro" id="IPR041698">
    <property type="entry name" value="Methyltransf_25"/>
</dbReference>
<dbReference type="PANTHER" id="PTHR43464">
    <property type="entry name" value="METHYLTRANSFERASE"/>
    <property type="match status" value="1"/>
</dbReference>
<keyword evidence="1 6" id="KW-0489">Methyltransferase</keyword>
<dbReference type="SUPFAM" id="SSF56112">
    <property type="entry name" value="Protein kinase-like (PK-like)"/>
    <property type="match status" value="1"/>
</dbReference>
<protein>
    <submittedName>
        <fullName evidence="6">Methyltransferase domain-containing protein</fullName>
    </submittedName>
</protein>
<dbReference type="EMBL" id="JALJRB010000012">
    <property type="protein sequence ID" value="MCJ8501251.1"/>
    <property type="molecule type" value="Genomic_DNA"/>
</dbReference>
<evidence type="ECO:0000313" key="7">
    <source>
        <dbReference type="Proteomes" id="UP001165427"/>
    </source>
</evidence>
<evidence type="ECO:0000259" key="5">
    <source>
        <dbReference type="Pfam" id="PF13649"/>
    </source>
</evidence>
<reference evidence="6" key="1">
    <citation type="submission" date="2022-04" db="EMBL/GenBank/DDBJ databases">
        <title>Desulfatitalea alkaliphila sp. nov., a novel anaerobic sulfate-reducing bacterium isolated from terrestrial mud volcano, Taman Peninsula, Russia.</title>
        <authorList>
            <person name="Khomyakova M.A."/>
            <person name="Merkel A.Y."/>
            <person name="Slobodkin A.I."/>
        </authorList>
    </citation>
    <scope>NUCLEOTIDE SEQUENCE</scope>
    <source>
        <strain evidence="6">M08but</strain>
    </source>
</reference>
<dbReference type="Gene3D" id="3.30.200.20">
    <property type="entry name" value="Phosphorylase Kinase, domain 1"/>
    <property type="match status" value="1"/>
</dbReference>
<dbReference type="CDD" id="cd02440">
    <property type="entry name" value="AdoMet_MTases"/>
    <property type="match status" value="1"/>
</dbReference>
<dbReference type="RefSeq" id="WP_246908112.1">
    <property type="nucleotide sequence ID" value="NZ_JALJRB010000012.1"/>
</dbReference>